<evidence type="ECO:0000259" key="7">
    <source>
        <dbReference type="PROSITE" id="PS50110"/>
    </source>
</evidence>
<dbReference type="Gene3D" id="3.40.50.2300">
    <property type="match status" value="1"/>
</dbReference>
<dbReference type="InterPro" id="IPR058245">
    <property type="entry name" value="NreC/VraR/RcsB-like_REC"/>
</dbReference>
<keyword evidence="9" id="KW-1185">Reference proteome</keyword>
<dbReference type="RefSeq" id="WP_041884151.1">
    <property type="nucleotide sequence ID" value="NZ_CP157278.1"/>
</dbReference>
<dbReference type="EMBL" id="JXRA01000081">
    <property type="protein sequence ID" value="KIO75807.1"/>
    <property type="molecule type" value="Genomic_DNA"/>
</dbReference>
<dbReference type="PANTHER" id="PTHR43214:SF41">
    <property type="entry name" value="NITRATE_NITRITE RESPONSE REGULATOR PROTEIN NARP"/>
    <property type="match status" value="1"/>
</dbReference>
<evidence type="ECO:0000259" key="6">
    <source>
        <dbReference type="PROSITE" id="PS50043"/>
    </source>
</evidence>
<dbReference type="PANTHER" id="PTHR43214">
    <property type="entry name" value="TWO-COMPONENT RESPONSE REGULATOR"/>
    <property type="match status" value="1"/>
</dbReference>
<protein>
    <recommendedName>
        <fullName evidence="10">DNA-binding response regulator</fullName>
    </recommendedName>
</protein>
<evidence type="ECO:0000313" key="8">
    <source>
        <dbReference type="EMBL" id="KIO75807.1"/>
    </source>
</evidence>
<evidence type="ECO:0000256" key="5">
    <source>
        <dbReference type="PROSITE-ProRule" id="PRU00169"/>
    </source>
</evidence>
<dbReference type="Proteomes" id="UP000032049">
    <property type="component" value="Unassembled WGS sequence"/>
</dbReference>
<dbReference type="Pfam" id="PF00196">
    <property type="entry name" value="GerE"/>
    <property type="match status" value="1"/>
</dbReference>
<evidence type="ECO:0000313" key="9">
    <source>
        <dbReference type="Proteomes" id="UP000032049"/>
    </source>
</evidence>
<feature type="domain" description="HTH luxR-type" evidence="6">
    <location>
        <begin position="147"/>
        <end position="212"/>
    </location>
</feature>
<feature type="modified residue" description="4-aspartylphosphate" evidence="5">
    <location>
        <position position="56"/>
    </location>
</feature>
<name>A0A0D0GEU9_9SPHI</name>
<dbReference type="PROSITE" id="PS50043">
    <property type="entry name" value="HTH_LUXR_2"/>
    <property type="match status" value="1"/>
</dbReference>
<evidence type="ECO:0008006" key="10">
    <source>
        <dbReference type="Google" id="ProtNLM"/>
    </source>
</evidence>
<dbReference type="PRINTS" id="PR00038">
    <property type="entry name" value="HTHLUXR"/>
</dbReference>
<reference evidence="8 9" key="1">
    <citation type="submission" date="2015-01" db="EMBL/GenBank/DDBJ databases">
        <title>Draft genome sequence of Pedobacter sp. NL19 isolated from sludge of an effluent treatment pond in an abandoned uranium mine.</title>
        <authorList>
            <person name="Santos T."/>
            <person name="Caetano T."/>
            <person name="Covas C."/>
            <person name="Cruz A."/>
            <person name="Mendo S."/>
        </authorList>
    </citation>
    <scope>NUCLEOTIDE SEQUENCE [LARGE SCALE GENOMIC DNA]</scope>
    <source>
        <strain evidence="8 9">NL19</strain>
    </source>
</reference>
<dbReference type="SUPFAM" id="SSF52172">
    <property type="entry name" value="CheY-like"/>
    <property type="match status" value="1"/>
</dbReference>
<organism evidence="8 9">
    <name type="scientific">Pedobacter lusitanus</name>
    <dbReference type="NCBI Taxonomy" id="1503925"/>
    <lineage>
        <taxon>Bacteria</taxon>
        <taxon>Pseudomonadati</taxon>
        <taxon>Bacteroidota</taxon>
        <taxon>Sphingobacteriia</taxon>
        <taxon>Sphingobacteriales</taxon>
        <taxon>Sphingobacteriaceae</taxon>
        <taxon>Pedobacter</taxon>
    </lineage>
</organism>
<dbReference type="STRING" id="1503925.TH53_18500"/>
<dbReference type="AlphaFoldDB" id="A0A0D0GEU9"/>
<dbReference type="InterPro" id="IPR039420">
    <property type="entry name" value="WalR-like"/>
</dbReference>
<dbReference type="InterPro" id="IPR011006">
    <property type="entry name" value="CheY-like_superfamily"/>
</dbReference>
<keyword evidence="3" id="KW-0238">DNA-binding</keyword>
<feature type="domain" description="Response regulatory" evidence="7">
    <location>
        <begin position="5"/>
        <end position="121"/>
    </location>
</feature>
<evidence type="ECO:0000256" key="1">
    <source>
        <dbReference type="ARBA" id="ARBA00022553"/>
    </source>
</evidence>
<sequence length="216" mass="24351">MTPLKIAIADEHKIFRKGLIAILEDFKEFDLVLEAGNGFEIVNQIPFKKPDVILMDIKLPDMSGLQMIGYLRENFDGVKILILSAHYEDQGIINVMKAGANGYLLKDSEPEEMIQAIHDVCEKGFYFNKYLSVTLIKELLVQPPATIGSREAMLNDREIDILKLICEESTNIEIAEKLFLSVRTVEGYRTRLFEKIGSKKIAGLVIYAVKNGIISV</sequence>
<dbReference type="PROSITE" id="PS50110">
    <property type="entry name" value="RESPONSE_REGULATORY"/>
    <property type="match status" value="1"/>
</dbReference>
<proteinExistence type="predicted"/>
<evidence type="ECO:0000256" key="3">
    <source>
        <dbReference type="ARBA" id="ARBA00023125"/>
    </source>
</evidence>
<comment type="caution">
    <text evidence="8">The sequence shown here is derived from an EMBL/GenBank/DDBJ whole genome shotgun (WGS) entry which is preliminary data.</text>
</comment>
<accession>A0A0D0GEU9</accession>
<dbReference type="CDD" id="cd06170">
    <property type="entry name" value="LuxR_C_like"/>
    <property type="match status" value="1"/>
</dbReference>
<dbReference type="GO" id="GO:0006355">
    <property type="term" value="P:regulation of DNA-templated transcription"/>
    <property type="evidence" value="ECO:0007669"/>
    <property type="project" value="InterPro"/>
</dbReference>
<keyword evidence="4" id="KW-0804">Transcription</keyword>
<dbReference type="InterPro" id="IPR001789">
    <property type="entry name" value="Sig_transdc_resp-reg_receiver"/>
</dbReference>
<dbReference type="OrthoDB" id="9797341at2"/>
<dbReference type="InterPro" id="IPR016032">
    <property type="entry name" value="Sig_transdc_resp-reg_C-effctor"/>
</dbReference>
<dbReference type="InterPro" id="IPR000792">
    <property type="entry name" value="Tscrpt_reg_LuxR_C"/>
</dbReference>
<dbReference type="GO" id="GO:0000160">
    <property type="term" value="P:phosphorelay signal transduction system"/>
    <property type="evidence" value="ECO:0007669"/>
    <property type="project" value="InterPro"/>
</dbReference>
<dbReference type="GO" id="GO:0003677">
    <property type="term" value="F:DNA binding"/>
    <property type="evidence" value="ECO:0007669"/>
    <property type="project" value="UniProtKB-KW"/>
</dbReference>
<evidence type="ECO:0000256" key="4">
    <source>
        <dbReference type="ARBA" id="ARBA00023163"/>
    </source>
</evidence>
<gene>
    <name evidence="8" type="ORF">TH53_18500</name>
</gene>
<dbReference type="CDD" id="cd17535">
    <property type="entry name" value="REC_NarL-like"/>
    <property type="match status" value="1"/>
</dbReference>
<dbReference type="SMART" id="SM00421">
    <property type="entry name" value="HTH_LUXR"/>
    <property type="match status" value="1"/>
</dbReference>
<dbReference type="Pfam" id="PF00072">
    <property type="entry name" value="Response_reg"/>
    <property type="match status" value="1"/>
</dbReference>
<dbReference type="SUPFAM" id="SSF46894">
    <property type="entry name" value="C-terminal effector domain of the bipartite response regulators"/>
    <property type="match status" value="1"/>
</dbReference>
<dbReference type="SMART" id="SM00448">
    <property type="entry name" value="REC"/>
    <property type="match status" value="1"/>
</dbReference>
<keyword evidence="1 5" id="KW-0597">Phosphoprotein</keyword>
<evidence type="ECO:0000256" key="2">
    <source>
        <dbReference type="ARBA" id="ARBA00023015"/>
    </source>
</evidence>
<keyword evidence="2" id="KW-0805">Transcription regulation</keyword>